<organism evidence="3 4">
    <name type="scientific">Nocardiopsis tropica</name>
    <dbReference type="NCBI Taxonomy" id="109330"/>
    <lineage>
        <taxon>Bacteria</taxon>
        <taxon>Bacillati</taxon>
        <taxon>Actinomycetota</taxon>
        <taxon>Actinomycetes</taxon>
        <taxon>Streptosporangiales</taxon>
        <taxon>Nocardiopsidaceae</taxon>
        <taxon>Nocardiopsis</taxon>
    </lineage>
</organism>
<dbReference type="PANTHER" id="PTHR33269:SF19">
    <property type="entry name" value="NADH-QUINONE OXIDOREDUCTASE SUBUNIT J"/>
    <property type="match status" value="1"/>
</dbReference>
<keyword evidence="1" id="KW-0874">Quinone</keyword>
<dbReference type="PANTHER" id="PTHR33269">
    <property type="entry name" value="NADH-UBIQUINONE OXIDOREDUCTASE CHAIN 6"/>
    <property type="match status" value="1"/>
</dbReference>
<accession>A0ABU7KVF0</accession>
<comment type="similarity">
    <text evidence="1">Belongs to the complex I subunit 6 family.</text>
</comment>
<reference evidence="3 4" key="1">
    <citation type="submission" date="2023-07" db="EMBL/GenBank/DDBJ databases">
        <authorList>
            <person name="Girao M."/>
            <person name="Carvalho M.F."/>
        </authorList>
    </citation>
    <scope>NUCLEOTIDE SEQUENCE [LARGE SCALE GENOMIC DNA]</scope>
    <source>
        <strain evidence="3 4">66/93</strain>
    </source>
</reference>
<dbReference type="GO" id="GO:0050136">
    <property type="term" value="F:NADH dehydrogenase (quinone) (non-electrogenic) activity"/>
    <property type="evidence" value="ECO:0007669"/>
    <property type="project" value="UniProtKB-EC"/>
</dbReference>
<keyword evidence="1" id="KW-0520">NAD</keyword>
<dbReference type="InterPro" id="IPR001457">
    <property type="entry name" value="NADH_UbQ/plastoQ_OxRdtase_su6"/>
</dbReference>
<comment type="catalytic activity">
    <reaction evidence="1">
        <text>a quinone + NADH + 5 H(+)(in) = a quinol + NAD(+) + 4 H(+)(out)</text>
        <dbReference type="Rhea" id="RHEA:57888"/>
        <dbReference type="ChEBI" id="CHEBI:15378"/>
        <dbReference type="ChEBI" id="CHEBI:24646"/>
        <dbReference type="ChEBI" id="CHEBI:57540"/>
        <dbReference type="ChEBI" id="CHEBI:57945"/>
        <dbReference type="ChEBI" id="CHEBI:132124"/>
    </reaction>
</comment>
<feature type="transmembrane region" description="Helical" evidence="1">
    <location>
        <begin position="47"/>
        <end position="66"/>
    </location>
</feature>
<dbReference type="Pfam" id="PF00499">
    <property type="entry name" value="Oxidored_q3"/>
    <property type="match status" value="1"/>
</dbReference>
<keyword evidence="3" id="KW-0560">Oxidoreductase</keyword>
<proteinExistence type="inferred from homology"/>
<protein>
    <recommendedName>
        <fullName evidence="1">NADH-quinone oxidoreductase subunit J</fullName>
        <ecNumber evidence="1">7.1.1.-</ecNumber>
    </recommendedName>
</protein>
<feature type="region of interest" description="Disordered" evidence="2">
    <location>
        <begin position="182"/>
        <end position="213"/>
    </location>
</feature>
<feature type="transmembrane region" description="Helical" evidence="1">
    <location>
        <begin position="17"/>
        <end position="35"/>
    </location>
</feature>
<evidence type="ECO:0000313" key="4">
    <source>
        <dbReference type="Proteomes" id="UP001348641"/>
    </source>
</evidence>
<dbReference type="Gene3D" id="1.20.120.1200">
    <property type="entry name" value="NADH-ubiquinone/plastoquinone oxidoreductase chain 6, subunit NuoJ"/>
    <property type="match status" value="1"/>
</dbReference>
<keyword evidence="1" id="KW-1133">Transmembrane helix</keyword>
<feature type="region of interest" description="Disordered" evidence="2">
    <location>
        <begin position="238"/>
        <end position="311"/>
    </location>
</feature>
<evidence type="ECO:0000256" key="2">
    <source>
        <dbReference type="SAM" id="MobiDB-lite"/>
    </source>
</evidence>
<keyword evidence="1" id="KW-1003">Cell membrane</keyword>
<sequence length="311" mass="31789">MDAPLYLAAPITGGEATAFWILGAVVLLGALGVVFSRKAVHSAMSMALTMVGLAVFYGINAAPFLMVVQIVVYTGAVLMLFLFVLMLIGVSSADSLVETLSGQRIMTAVVALAFVGALATGITRISVGDPVGLAAGAAAAGGTIPWIAGELLLRYVVAFEATGALLITAVLGAMVLAHTARTKKRRTQREISEDRIRGDHPTPLPGPGTYARHNAIDMPALLPDGTVSQLSLNPVLTARDPDYQSRVPADARTGSPALPGGASDPASAKEGEPVSDTGEGPGGEPDDGADGTGGTENSNGNGQEVESSWTR</sequence>
<keyword evidence="1" id="KW-0812">Transmembrane</keyword>
<dbReference type="EC" id="7.1.1.-" evidence="1"/>
<feature type="transmembrane region" description="Helical" evidence="1">
    <location>
        <begin position="72"/>
        <end position="93"/>
    </location>
</feature>
<feature type="compositionally biased region" description="Basic and acidic residues" evidence="2">
    <location>
        <begin position="188"/>
        <end position="200"/>
    </location>
</feature>
<dbReference type="NCBIfam" id="NF005165">
    <property type="entry name" value="PRK06638.1-5"/>
    <property type="match status" value="1"/>
</dbReference>
<comment type="subcellular location">
    <subcellularLocation>
        <location evidence="1">Cell membrane</location>
        <topology evidence="1">Multi-pass membrane protein</topology>
    </subcellularLocation>
</comment>
<comment type="caution">
    <text evidence="3">The sequence shown here is derived from an EMBL/GenBank/DDBJ whole genome shotgun (WGS) entry which is preliminary data.</text>
</comment>
<dbReference type="InterPro" id="IPR042106">
    <property type="entry name" value="Nuo/plastoQ_OxRdtase_6_NuoJ"/>
</dbReference>
<gene>
    <name evidence="3" type="ORF">Q8A49_22380</name>
</gene>
<dbReference type="Proteomes" id="UP001348641">
    <property type="component" value="Unassembled WGS sequence"/>
</dbReference>
<feature type="transmembrane region" description="Helical" evidence="1">
    <location>
        <begin position="105"/>
        <end position="127"/>
    </location>
</feature>
<evidence type="ECO:0000256" key="1">
    <source>
        <dbReference type="RuleBase" id="RU004429"/>
    </source>
</evidence>
<name>A0ABU7KVF0_9ACTN</name>
<comment type="function">
    <text evidence="1">NDH-1 shuttles electrons from NADH, via FMN and iron-sulfur (Fe-S) centers, to quinones in the respiratory chain. Couples the redox reaction to proton translocation (for every two electrons transferred, four hydrogen ions are translocated across the cytoplasmic membrane), and thus conserves the redox energy in a proton gradient.</text>
</comment>
<evidence type="ECO:0000313" key="3">
    <source>
        <dbReference type="EMBL" id="MEE2053255.1"/>
    </source>
</evidence>
<feature type="transmembrane region" description="Helical" evidence="1">
    <location>
        <begin position="155"/>
        <end position="177"/>
    </location>
</feature>
<keyword evidence="1" id="KW-0472">Membrane</keyword>
<dbReference type="EMBL" id="JAUUCC010000066">
    <property type="protein sequence ID" value="MEE2053255.1"/>
    <property type="molecule type" value="Genomic_DNA"/>
</dbReference>